<dbReference type="Pfam" id="PF10082">
    <property type="entry name" value="BBP2_2"/>
    <property type="match status" value="1"/>
</dbReference>
<comment type="caution">
    <text evidence="2">The sequence shown here is derived from an EMBL/GenBank/DDBJ whole genome shotgun (WGS) entry which is preliminary data.</text>
</comment>
<accession>A0ABS2HGV6</accession>
<dbReference type="EMBL" id="JAFEUM010000002">
    <property type="protein sequence ID" value="MBM7036279.1"/>
    <property type="molecule type" value="Genomic_DNA"/>
</dbReference>
<gene>
    <name evidence="2" type="ORF">JQC93_07615</name>
</gene>
<sequence>MKHCRVFLAIVAAMSTSHVLALESNGYTTENGLTIIPILESGLRYNDNYTRTSDAQSSTIFDVKPGVAIESDRNGNRYRVAYQLDAGFHSNTSDDNYVDHTFATNNLVRFTTRHALGFNYAFLTQHDARGSGIASGDALVANLTTPVEYKTHVADATYIFGSDNAKGRIEATLDFEDRTYTNYRGSDVLDTTFEDYQQIGADGAFYVQVLPATQLLFQLDYNNRQYTKNSRSGDSQNYNEIYYLTGAVWDITGKTNGKLRLGIQDKKYDDSSREGSDNFSWDLTVEWQPLEYSTITIDGGLRNEDADTEEGDLDASRISAQWKHYWLANIYSNLGLSYSRKDYNSVTRTDDTSSASIKLGYELYERVDLVAGWRGEDNDSNSVGYTYNQNVWSLNANFAF</sequence>
<organism evidence="2 3">
    <name type="scientific">Vibrio ulleungensis</name>
    <dbReference type="NCBI Taxonomy" id="2807619"/>
    <lineage>
        <taxon>Bacteria</taxon>
        <taxon>Pseudomonadati</taxon>
        <taxon>Pseudomonadota</taxon>
        <taxon>Gammaproteobacteria</taxon>
        <taxon>Vibrionales</taxon>
        <taxon>Vibrionaceae</taxon>
        <taxon>Vibrio</taxon>
    </lineage>
</organism>
<feature type="signal peptide" evidence="1">
    <location>
        <begin position="1"/>
        <end position="21"/>
    </location>
</feature>
<feature type="chain" id="PRO_5046227729" evidence="1">
    <location>
        <begin position="22"/>
        <end position="400"/>
    </location>
</feature>
<keyword evidence="3" id="KW-1185">Reference proteome</keyword>
<evidence type="ECO:0000256" key="1">
    <source>
        <dbReference type="SAM" id="SignalP"/>
    </source>
</evidence>
<reference evidence="2 3" key="1">
    <citation type="submission" date="2021-02" db="EMBL/GenBank/DDBJ databases">
        <authorList>
            <person name="Park J.-S."/>
        </authorList>
    </citation>
    <scope>NUCLEOTIDE SEQUENCE [LARGE SCALE GENOMIC DNA]</scope>
    <source>
        <strain evidence="2 3">188UL20-2</strain>
    </source>
</reference>
<protein>
    <submittedName>
        <fullName evidence="2">Outer membrane beta-barrel protein</fullName>
    </submittedName>
</protein>
<evidence type="ECO:0000313" key="3">
    <source>
        <dbReference type="Proteomes" id="UP000809621"/>
    </source>
</evidence>
<dbReference type="InterPro" id="IPR018759">
    <property type="entry name" value="BBP2_2"/>
</dbReference>
<evidence type="ECO:0000313" key="2">
    <source>
        <dbReference type="EMBL" id="MBM7036279.1"/>
    </source>
</evidence>
<dbReference type="Proteomes" id="UP000809621">
    <property type="component" value="Unassembled WGS sequence"/>
</dbReference>
<proteinExistence type="predicted"/>
<name>A0ABS2HGV6_9VIBR</name>
<dbReference type="RefSeq" id="WP_205157859.1">
    <property type="nucleotide sequence ID" value="NZ_JAFEUM010000002.1"/>
</dbReference>
<keyword evidence="1" id="KW-0732">Signal</keyword>